<reference evidence="9" key="1">
    <citation type="submission" date="2019-04" db="EMBL/GenBank/DDBJ databases">
        <authorList>
            <person name="Alioto T."/>
            <person name="Alioto T."/>
        </authorList>
    </citation>
    <scope>NUCLEOTIDE SEQUENCE [LARGE SCALE GENOMIC DNA]</scope>
</reference>
<evidence type="ECO:0000256" key="1">
    <source>
        <dbReference type="ARBA" id="ARBA00022614"/>
    </source>
</evidence>
<keyword evidence="10" id="KW-1185">Reference proteome</keyword>
<feature type="region of interest" description="Disordered" evidence="6">
    <location>
        <begin position="987"/>
        <end position="1014"/>
    </location>
</feature>
<feature type="region of interest" description="Disordered" evidence="6">
    <location>
        <begin position="1278"/>
        <end position="1316"/>
    </location>
</feature>
<feature type="domain" description="Ig-like" evidence="8">
    <location>
        <begin position="2337"/>
        <end position="2415"/>
    </location>
</feature>
<feature type="domain" description="Ig-like" evidence="8">
    <location>
        <begin position="1648"/>
        <end position="1739"/>
    </location>
</feature>
<feature type="region of interest" description="Disordered" evidence="6">
    <location>
        <begin position="1169"/>
        <end position="1196"/>
    </location>
</feature>
<proteinExistence type="predicted"/>
<dbReference type="SMART" id="SM00406">
    <property type="entry name" value="IGv"/>
    <property type="match status" value="4"/>
</dbReference>
<feature type="domain" description="Ig-like" evidence="8">
    <location>
        <begin position="2432"/>
        <end position="2518"/>
    </location>
</feature>
<feature type="region of interest" description="Disordered" evidence="6">
    <location>
        <begin position="1394"/>
        <end position="1484"/>
    </location>
</feature>
<feature type="compositionally biased region" description="Pro residues" evidence="6">
    <location>
        <begin position="1185"/>
        <end position="1196"/>
    </location>
</feature>
<dbReference type="InterPro" id="IPR003598">
    <property type="entry name" value="Ig_sub2"/>
</dbReference>
<dbReference type="InterPro" id="IPR007110">
    <property type="entry name" value="Ig-like_dom"/>
</dbReference>
<dbReference type="CDD" id="cd00096">
    <property type="entry name" value="Ig"/>
    <property type="match status" value="5"/>
</dbReference>
<dbReference type="FunFam" id="3.80.10.10:FF:000103">
    <property type="entry name" value="Immunoglobulin superfamily member 10"/>
    <property type="match status" value="1"/>
</dbReference>
<dbReference type="SUPFAM" id="SSF48726">
    <property type="entry name" value="Immunoglobulin"/>
    <property type="match status" value="12"/>
</dbReference>
<evidence type="ECO:0000256" key="3">
    <source>
        <dbReference type="ARBA" id="ARBA00022737"/>
    </source>
</evidence>
<feature type="domain" description="Ig-like" evidence="8">
    <location>
        <begin position="470"/>
        <end position="576"/>
    </location>
</feature>
<evidence type="ECO:0000256" key="4">
    <source>
        <dbReference type="ARBA" id="ARBA00023157"/>
    </source>
</evidence>
<dbReference type="EMBL" id="CABDUW010000693">
    <property type="protein sequence ID" value="VTJ73723.1"/>
    <property type="molecule type" value="Genomic_DNA"/>
</dbReference>
<dbReference type="PROSITE" id="PS50835">
    <property type="entry name" value="IG_LIKE"/>
    <property type="match status" value="12"/>
</dbReference>
<evidence type="ECO:0000256" key="2">
    <source>
        <dbReference type="ARBA" id="ARBA00022729"/>
    </source>
</evidence>
<feature type="region of interest" description="Disordered" evidence="6">
    <location>
        <begin position="844"/>
        <end position="930"/>
    </location>
</feature>
<feature type="compositionally biased region" description="Low complexity" evidence="6">
    <location>
        <begin position="1552"/>
        <end position="1564"/>
    </location>
</feature>
<dbReference type="FunFam" id="2.60.40.10:FF:001323">
    <property type="entry name" value="immunoglobulin superfamily member 10"/>
    <property type="match status" value="1"/>
</dbReference>
<keyword evidence="5" id="KW-0325">Glycoprotein</keyword>
<feature type="domain" description="Ig-like" evidence="8">
    <location>
        <begin position="1745"/>
        <end position="1836"/>
    </location>
</feature>
<feature type="compositionally biased region" description="Polar residues" evidence="6">
    <location>
        <begin position="1169"/>
        <end position="1183"/>
    </location>
</feature>
<feature type="domain" description="Ig-like" evidence="8">
    <location>
        <begin position="2528"/>
        <end position="2621"/>
    </location>
</feature>
<feature type="signal peptide" evidence="7">
    <location>
        <begin position="1"/>
        <end position="25"/>
    </location>
</feature>
<dbReference type="InterPro" id="IPR003591">
    <property type="entry name" value="Leu-rich_rpt_typical-subtyp"/>
</dbReference>
<dbReference type="SMART" id="SM00082">
    <property type="entry name" value="LRRCT"/>
    <property type="match status" value="1"/>
</dbReference>
<dbReference type="InterPro" id="IPR000372">
    <property type="entry name" value="LRRNT"/>
</dbReference>
<feature type="compositionally biased region" description="Polar residues" evidence="6">
    <location>
        <begin position="1438"/>
        <end position="1464"/>
    </location>
</feature>
<dbReference type="Pfam" id="PF13855">
    <property type="entry name" value="LRR_8"/>
    <property type="match status" value="1"/>
</dbReference>
<dbReference type="SUPFAM" id="SSF52058">
    <property type="entry name" value="L domain-like"/>
    <property type="match status" value="1"/>
</dbReference>
<dbReference type="SMART" id="SM00013">
    <property type="entry name" value="LRRNT"/>
    <property type="match status" value="1"/>
</dbReference>
<feature type="domain" description="Ig-like" evidence="8">
    <location>
        <begin position="2037"/>
        <end position="2135"/>
    </location>
</feature>
<feature type="domain" description="Ig-like" evidence="8">
    <location>
        <begin position="1941"/>
        <end position="2032"/>
    </location>
</feature>
<feature type="domain" description="Ig-like" evidence="8">
    <location>
        <begin position="2235"/>
        <end position="2329"/>
    </location>
</feature>
<accession>A0A5E4BVT4</accession>
<feature type="compositionally biased region" description="Low complexity" evidence="6">
    <location>
        <begin position="1296"/>
        <end position="1306"/>
    </location>
</feature>
<feature type="compositionally biased region" description="Low complexity" evidence="6">
    <location>
        <begin position="791"/>
        <end position="809"/>
    </location>
</feature>
<dbReference type="SMART" id="SM00369">
    <property type="entry name" value="LRR_TYP"/>
    <property type="match status" value="5"/>
</dbReference>
<evidence type="ECO:0000256" key="6">
    <source>
        <dbReference type="SAM" id="MobiDB-lite"/>
    </source>
</evidence>
<dbReference type="FunFam" id="2.60.40.10:FF:001065">
    <property type="entry name" value="Immunoglobulin superfamily member 10"/>
    <property type="match status" value="1"/>
</dbReference>
<dbReference type="Pfam" id="PF07679">
    <property type="entry name" value="I-set"/>
    <property type="match status" value="6"/>
</dbReference>
<organism evidence="9 10">
    <name type="scientific">Marmota monax</name>
    <name type="common">Woodchuck</name>
    <dbReference type="NCBI Taxonomy" id="9995"/>
    <lineage>
        <taxon>Eukaryota</taxon>
        <taxon>Metazoa</taxon>
        <taxon>Chordata</taxon>
        <taxon>Craniata</taxon>
        <taxon>Vertebrata</taxon>
        <taxon>Euteleostomi</taxon>
        <taxon>Mammalia</taxon>
        <taxon>Eutheria</taxon>
        <taxon>Euarchontoglires</taxon>
        <taxon>Glires</taxon>
        <taxon>Rodentia</taxon>
        <taxon>Sciuromorpha</taxon>
        <taxon>Sciuridae</taxon>
        <taxon>Xerinae</taxon>
        <taxon>Marmotini</taxon>
        <taxon>Marmota</taxon>
    </lineage>
</organism>
<feature type="region of interest" description="Disordered" evidence="6">
    <location>
        <begin position="675"/>
        <end position="823"/>
    </location>
</feature>
<feature type="region of interest" description="Disordered" evidence="6">
    <location>
        <begin position="1550"/>
        <end position="1575"/>
    </location>
</feature>
<dbReference type="FunFam" id="2.60.40.10:FF:001373">
    <property type="entry name" value="Immunoglobulin superfamily member 10"/>
    <property type="match status" value="1"/>
</dbReference>
<dbReference type="InterPro" id="IPR036179">
    <property type="entry name" value="Ig-like_dom_sf"/>
</dbReference>
<keyword evidence="1" id="KW-0433">Leucine-rich repeat</keyword>
<dbReference type="PANTHER" id="PTHR45842">
    <property type="entry name" value="SYNAPTIC ADHESION-LIKE MOLECULE SALM"/>
    <property type="match status" value="1"/>
</dbReference>
<dbReference type="FunFam" id="2.60.40.10:FF:001187">
    <property type="entry name" value="immunoglobulin superfamily member 10"/>
    <property type="match status" value="1"/>
</dbReference>
<evidence type="ECO:0000313" key="9">
    <source>
        <dbReference type="EMBL" id="VTJ73723.1"/>
    </source>
</evidence>
<dbReference type="Gene3D" id="2.60.40.10">
    <property type="entry name" value="Immunoglobulins"/>
    <property type="match status" value="12"/>
</dbReference>
<dbReference type="SMART" id="SM00409">
    <property type="entry name" value="IG"/>
    <property type="match status" value="12"/>
</dbReference>
<feature type="compositionally biased region" description="Basic and acidic residues" evidence="6">
    <location>
        <begin position="677"/>
        <end position="686"/>
    </location>
</feature>
<dbReference type="InterPro" id="IPR000483">
    <property type="entry name" value="Cys-rich_flank_reg_C"/>
</dbReference>
<dbReference type="InterPro" id="IPR013106">
    <property type="entry name" value="Ig_V-set"/>
</dbReference>
<dbReference type="InterPro" id="IPR013098">
    <property type="entry name" value="Ig_I-set"/>
</dbReference>
<sequence length="2623" mass="285406">MRVKTICLLVPFTGVLLVTAPGSRACPRRCTCYVSTEVHCTFRYLTSIPESISPNVERINLGVGSCLEWRFDFRYNSLVRLTAMDFSGLSKLELLLLHSNGIHTIADRTFSDLQALQVLKMSYNKVRKLEKDTFHGLRSLTRLHMDHNNIEFINPEAFYGLSSLRLLQLEGNQLTKLHPDTFVSLRFLQMFKTSFLKYLYLSDNFLPSLPQEMLSYMPALESLYLHGNPWVCDCHLRWLSDWMQEKPDVIKCKKDRGPSGLQLCPACMNPQSIKGRPFALVPAATFLCVKPTINPSLQSKRPIVPEDDGSASISPRDFLAPLGSLTLNMTDQFGNKANVACSVQKPSRTRSMAFTEENNHIFLNMSLSTFLVCDVDPSDIQPVWHILALYSDAPLTLERNRLPPETPQLRYKYRQVAPKPEDIFTNVEADLRADPSWLMQNRISLQLNRTATTLGTLQIQYASEAQVTLPATAGEPGTHKWTMISRNNDTKLEHTVLVGGTIALDCPGQGEPSPHLEWLLADGSKVRAPYVSEDGRILIDKGGKLELQMADGSDSGMYHCVSTNYGDADVLSYRITMVEPRMEPLPEQGVHHTVFAGDTLDLPCHATGTPDASVSWVLPGSSVLHQSSGGKQILNNGTLRIPQVTPEEQGQYCCVAANPSGVDFLLYQVSVKMKGQRPSEQERDADGSGLGEPSPSTHPRESAIGGLPPSAPSGTQARRPVSRASKNDRGGFTPLLRGGSAHRGLREHRRHFPPSARRIDPRHWAALLERAKKNTVPEKRESTTAGPPMPGSRLLSSPGEEEGSSGVLPPEEESAGPTAAPSAVARVEAAGPGAMAPSLVANRASDTEASPMASPPVQPENPTGFKQSTTSKTTATPKDLDPSRSSLMHGAATQNPAPLSPPMPRTTEFQDSEQTGRYEHFQRAPPTTQRTVTRDALIKMLNSNNRADVVLESVNTTTGHQTPVTGASEPRSNHFYSYTLQGLSTSRLPSEPHVTADPSFQIPRSSTAGTPLPRRFGRRRKIWGRGRIISPYRTPVLRRHGYGMVGPAVRGSAEESTTTPSASELPVRCLSCPPTEALASAITVTSSLGPPPSTHPNVDVARVTADLSTTLAQNPSLSENKPEVDIDKTSPTIKYVSAESSHGAPTAATTPALTSIPLNQPLLADNSSLSVSTTSEARGQSGITPPLPGPVTKPPVPTALTTTRFSIRKIPWHQIFVNNYKQKGILKNLRTFGLQKSKATMLPRISPTLPTNHIPPFPPATFSARVMQIPPVTLAATHHNTSENPRSGHRPIGRELPFPSSHSLLPTPTPRESSTLGFQPVQTATLTGAPAAPTSVIIYNTQATGPRSPEYPGEQESQRNRNDPSTSPGQSAGLPLSAAVTPVPAIAEISLEPGVSAFTPPPLEDTGGISSTTGLHSRTLPLTGVPEGPPQETTQTPRSTIASEMSVSSKSPQSTTARKTSVEPSTRPPFLSSHGPLVPIPTSLPPTQTAVIDRLATPVFKMRTDTVVTLNKSSRHDADLQQLAAGVTAPPQQPDAKLVTGAAHFTYPSWGRPTLTPRPRPITIKSQDSKWTPLSWPENQFGPKSYPEIAGKGKNPVPSELPTLSLPEATSQTSIWDGQKTDKTANQKITTFQLLPSDSLLRSTFEKPRIVGGNAASFTVPAHSDAFLPCTAVGNPPPTVHWTRVSSGLELSKRKQNSRFQVHPNGTLSIQRVSIQDRGQYLCSASNPFGTDHLLVTLSVVSYPPRILERRTEEITVYSGSTVELTCRAEGRPSPTVSWILANQSVVSESSTGNRQALVTADGALVIRKLSIYDRGFYKCVASNPAGQDSRLVRVQVIAAPPVILEQKRQVLVGRRGESLELPCTAEGTPQPLVHWVLADGTEVKPLQASSVKWFLGANGTLHISNLAPADRGTYECIATSSTGSERRVVTLRVEGQETSPRIEVASPRWTEVNLGDELLLNCSAAGEPTPKIIWRLPSRAVVDQWHRMGSRLHVYPNGSLFIGSVTEKDGGDYLCVARNGAGDDLTLMHVNLRLKPAKIHHKPHFRKQVLQGRDFQVDCKASGSPEPEISWSLPNGRKINQAVPARDSGHRARRYTLFDNGTLYFHKVGITEEGDYTCHAQNTLGKDEMRVHLTVLTAAPRIRRGYQTNVRLRAGDMAVLDCEVVGEPKPGTFWLLPSGNTISSSSGRYTVHANGSLSVSKVRTLDSGEYVCVAQNPSGHDTETYTVAIDCKPPMINGIYANKTVMKATAVRHSKKHLHCRAEGTPPPQVTWVMPDSIVLMAPYYGSRVTVHANGTLEIRNVRLSDSADFICVARNEGGESKLVVRLEVLEMLRRPTFRNPLNEKVVAQLGQPTALNCSVDGNPPPEIIWILPNGTQFSNGPHLSPYLVASNGSFLIHKTTRKEAGRYRCAARNQVGYIEKLIILEIGQKPVIVTYALGTVRGLGGESLWLHCVSDGIPKPHIKWTTPGGSVLDRPQSNGKYTLHENGTLVIKEAMAHDGGNYICQAQNSVGQALITLPVRIVAYPPRITNRPPRSVLTRTGVAFQLHCVALGVPKPEVTWEMPVHSRHSRAREGRSQGGEQLHLQGTLVLPNPQTWDSGLYRCTARNALGSDSAATYIQVI</sequence>
<comment type="caution">
    <text evidence="9">The sequence shown here is derived from an EMBL/GenBank/DDBJ whole genome shotgun (WGS) entry which is preliminary data.</text>
</comment>
<feature type="domain" description="Ig-like" evidence="8">
    <location>
        <begin position="580"/>
        <end position="670"/>
    </location>
</feature>
<evidence type="ECO:0000256" key="5">
    <source>
        <dbReference type="ARBA" id="ARBA00023180"/>
    </source>
</evidence>
<evidence type="ECO:0000313" key="10">
    <source>
        <dbReference type="Proteomes" id="UP000335636"/>
    </source>
</evidence>
<feature type="domain" description="Ig-like" evidence="8">
    <location>
        <begin position="1841"/>
        <end position="1931"/>
    </location>
</feature>
<feature type="compositionally biased region" description="Basic and acidic residues" evidence="6">
    <location>
        <begin position="757"/>
        <end position="782"/>
    </location>
</feature>
<feature type="region of interest" description="Disordered" evidence="6">
    <location>
        <begin position="1342"/>
        <end position="1376"/>
    </location>
</feature>
<feature type="chain" id="PRO_5023062650" description="Ig-like domain-containing protein" evidence="7">
    <location>
        <begin position="26"/>
        <end position="2623"/>
    </location>
</feature>
<dbReference type="Pfam" id="PF13927">
    <property type="entry name" value="Ig_3"/>
    <property type="match status" value="6"/>
</dbReference>
<dbReference type="FunFam" id="2.60.40.10:FF:000925">
    <property type="entry name" value="immunoglobulin superfamily member 10"/>
    <property type="match status" value="1"/>
</dbReference>
<dbReference type="SMART" id="SM00408">
    <property type="entry name" value="IGc2"/>
    <property type="match status" value="12"/>
</dbReference>
<dbReference type="FunFam" id="2.60.40.10:FF:001377">
    <property type="entry name" value="Matrix remodeling associated 5"/>
    <property type="match status" value="1"/>
</dbReference>
<feature type="domain" description="Ig-like" evidence="8">
    <location>
        <begin position="2141"/>
        <end position="2229"/>
    </location>
</feature>
<dbReference type="PANTHER" id="PTHR45842:SF2">
    <property type="entry name" value="IMMUNOGLOBULIN SUPERFAMILY MEMBER 10"/>
    <property type="match status" value="1"/>
</dbReference>
<name>A0A5E4BVT4_MARMO</name>
<dbReference type="InterPro" id="IPR003599">
    <property type="entry name" value="Ig_sub"/>
</dbReference>
<protein>
    <recommendedName>
        <fullName evidence="8">Ig-like domain-containing protein</fullName>
    </recommendedName>
</protein>
<evidence type="ECO:0000256" key="7">
    <source>
        <dbReference type="SAM" id="SignalP"/>
    </source>
</evidence>
<dbReference type="InterPro" id="IPR050467">
    <property type="entry name" value="LRFN"/>
</dbReference>
<dbReference type="Gene3D" id="3.80.10.10">
    <property type="entry name" value="Ribonuclease Inhibitor"/>
    <property type="match status" value="2"/>
</dbReference>
<dbReference type="FunFam" id="2.60.40.10:FF:000621">
    <property type="entry name" value="Immunoglobulin superfamily member 10"/>
    <property type="match status" value="1"/>
</dbReference>
<keyword evidence="2 7" id="KW-0732">Signal</keyword>
<dbReference type="InterPro" id="IPR032675">
    <property type="entry name" value="LRR_dom_sf"/>
</dbReference>
<dbReference type="Proteomes" id="UP000335636">
    <property type="component" value="Unassembled WGS sequence"/>
</dbReference>
<feature type="compositionally biased region" description="Basic residues" evidence="6">
    <location>
        <begin position="743"/>
        <end position="752"/>
    </location>
</feature>
<dbReference type="InterPro" id="IPR001611">
    <property type="entry name" value="Leu-rich_rpt"/>
</dbReference>
<keyword evidence="3" id="KW-0677">Repeat</keyword>
<feature type="compositionally biased region" description="Polar residues" evidence="6">
    <location>
        <begin position="860"/>
        <end position="876"/>
    </location>
</feature>
<dbReference type="FunFam" id="2.60.40.10:FF:001224">
    <property type="entry name" value="Immunoglobulin superfamily member 10"/>
    <property type="match status" value="1"/>
</dbReference>
<gene>
    <name evidence="9" type="ORF">MONAX_5E008731</name>
</gene>
<dbReference type="InterPro" id="IPR013783">
    <property type="entry name" value="Ig-like_fold"/>
</dbReference>
<keyword evidence="4" id="KW-1015">Disulfide bond</keyword>
<evidence type="ECO:0000259" key="8">
    <source>
        <dbReference type="PROSITE" id="PS50835"/>
    </source>
</evidence>